<dbReference type="OrthoDB" id="8457063at2"/>
<organism evidence="1 2">
    <name type="scientific">Rhodovulum steppense</name>
    <dbReference type="NCBI Taxonomy" id="540251"/>
    <lineage>
        <taxon>Bacteria</taxon>
        <taxon>Pseudomonadati</taxon>
        <taxon>Pseudomonadota</taxon>
        <taxon>Alphaproteobacteria</taxon>
        <taxon>Rhodobacterales</taxon>
        <taxon>Paracoccaceae</taxon>
        <taxon>Rhodovulum</taxon>
    </lineage>
</organism>
<dbReference type="NCBIfam" id="NF047331">
    <property type="entry name" value="phage_HTJ"/>
    <property type="match status" value="1"/>
</dbReference>
<keyword evidence="2" id="KW-1185">Reference proteome</keyword>
<accession>A0A4R1YVM3</accession>
<reference evidence="1 2" key="1">
    <citation type="submission" date="2019-03" db="EMBL/GenBank/DDBJ databases">
        <title>Genomic Encyclopedia of Type Strains, Phase IV (KMG-IV): sequencing the most valuable type-strain genomes for metagenomic binning, comparative biology and taxonomic classification.</title>
        <authorList>
            <person name="Goeker M."/>
        </authorList>
    </citation>
    <scope>NUCLEOTIDE SEQUENCE [LARGE SCALE GENOMIC DNA]</scope>
    <source>
        <strain evidence="1 2">DSM 21153</strain>
    </source>
</reference>
<dbReference type="Proteomes" id="UP000295277">
    <property type="component" value="Unassembled WGS sequence"/>
</dbReference>
<dbReference type="AlphaFoldDB" id="A0A4R1YVM3"/>
<sequence length="71" mass="8040">MATLAQLTEWRTRLQESRYGGLREVRDSNGESVFYKSDSEMARALAAIDAEIESMHRRPASRILPQTSKGL</sequence>
<comment type="caution">
    <text evidence="1">The sequence shown here is derived from an EMBL/GenBank/DDBJ whole genome shotgun (WGS) entry which is preliminary data.</text>
</comment>
<dbReference type="RefSeq" id="WP_132694296.1">
    <property type="nucleotide sequence ID" value="NZ_SLVM01000008.1"/>
</dbReference>
<gene>
    <name evidence="1" type="ORF">EV216_10821</name>
</gene>
<dbReference type="EMBL" id="SLVM01000008">
    <property type="protein sequence ID" value="TCM85170.1"/>
    <property type="molecule type" value="Genomic_DNA"/>
</dbReference>
<protein>
    <recommendedName>
        <fullName evidence="3">GpW protein</fullName>
    </recommendedName>
</protein>
<name>A0A4R1YVM3_9RHOB</name>
<evidence type="ECO:0000313" key="2">
    <source>
        <dbReference type="Proteomes" id="UP000295277"/>
    </source>
</evidence>
<evidence type="ECO:0008006" key="3">
    <source>
        <dbReference type="Google" id="ProtNLM"/>
    </source>
</evidence>
<proteinExistence type="predicted"/>
<evidence type="ECO:0000313" key="1">
    <source>
        <dbReference type="EMBL" id="TCM85170.1"/>
    </source>
</evidence>